<dbReference type="PANTHER" id="PTHR12774">
    <property type="entry name" value="PEROXISOMAL BIOGENESIS FACTOR 19"/>
    <property type="match status" value="1"/>
</dbReference>
<dbReference type="PANTHER" id="PTHR12774:SF2">
    <property type="entry name" value="PEROXISOMAL BIOGENESIS FACTOR 19"/>
    <property type="match status" value="1"/>
</dbReference>
<protein>
    <submittedName>
        <fullName evidence="1">Uncharacterized protein</fullName>
    </submittedName>
</protein>
<organism evidence="1 2">
    <name type="scientific">Erythroxylum novogranatense</name>
    <dbReference type="NCBI Taxonomy" id="1862640"/>
    <lineage>
        <taxon>Eukaryota</taxon>
        <taxon>Viridiplantae</taxon>
        <taxon>Streptophyta</taxon>
        <taxon>Embryophyta</taxon>
        <taxon>Tracheophyta</taxon>
        <taxon>Spermatophyta</taxon>
        <taxon>Magnoliopsida</taxon>
        <taxon>eudicotyledons</taxon>
        <taxon>Gunneridae</taxon>
        <taxon>Pentapetalae</taxon>
        <taxon>rosids</taxon>
        <taxon>fabids</taxon>
        <taxon>Malpighiales</taxon>
        <taxon>Erythroxylaceae</taxon>
        <taxon>Erythroxylum</taxon>
    </lineage>
</organism>
<gene>
    <name evidence="1" type="ORF">K2173_020331</name>
</gene>
<dbReference type="GO" id="GO:0033328">
    <property type="term" value="F:peroxisome membrane targeting sequence binding"/>
    <property type="evidence" value="ECO:0007669"/>
    <property type="project" value="TreeGrafter"/>
</dbReference>
<dbReference type="InterPro" id="IPR038322">
    <property type="entry name" value="Pex19_C_sf"/>
</dbReference>
<dbReference type="Pfam" id="PF04614">
    <property type="entry name" value="Pex19"/>
    <property type="match status" value="1"/>
</dbReference>
<reference evidence="1 2" key="1">
    <citation type="submission" date="2021-09" db="EMBL/GenBank/DDBJ databases">
        <title>Genomic insights and catalytic innovation underlie evolution of tropane alkaloids biosynthesis.</title>
        <authorList>
            <person name="Wang Y.-J."/>
            <person name="Tian T."/>
            <person name="Huang J.-P."/>
            <person name="Huang S.-X."/>
        </authorList>
    </citation>
    <scope>NUCLEOTIDE SEQUENCE [LARGE SCALE GENOMIC DNA]</scope>
    <source>
        <strain evidence="1">KIB-2018</strain>
        <tissue evidence="1">Leaf</tissue>
    </source>
</reference>
<keyword evidence="2" id="KW-1185">Reference proteome</keyword>
<dbReference type="InterPro" id="IPR006708">
    <property type="entry name" value="Pex19"/>
</dbReference>
<dbReference type="EMBL" id="JAIWQS010000001">
    <property type="protein sequence ID" value="KAJ8775327.1"/>
    <property type="molecule type" value="Genomic_DNA"/>
</dbReference>
<evidence type="ECO:0000313" key="1">
    <source>
        <dbReference type="EMBL" id="KAJ8775327.1"/>
    </source>
</evidence>
<evidence type="ECO:0000313" key="2">
    <source>
        <dbReference type="Proteomes" id="UP001159364"/>
    </source>
</evidence>
<dbReference type="GO" id="GO:0045046">
    <property type="term" value="P:protein import into peroxisome membrane"/>
    <property type="evidence" value="ECO:0007669"/>
    <property type="project" value="TreeGrafter"/>
</dbReference>
<name>A0AAV8U7L5_9ROSI</name>
<proteinExistence type="predicted"/>
<dbReference type="AlphaFoldDB" id="A0AAV8U7L5"/>
<dbReference type="Gene3D" id="1.20.120.900">
    <property type="entry name" value="Pex19, mPTS binding domain"/>
    <property type="match status" value="1"/>
</dbReference>
<dbReference type="GO" id="GO:0005778">
    <property type="term" value="C:peroxisomal membrane"/>
    <property type="evidence" value="ECO:0007669"/>
    <property type="project" value="TreeGrafter"/>
</dbReference>
<dbReference type="Proteomes" id="UP001159364">
    <property type="component" value="Linkage Group LG01"/>
</dbReference>
<sequence length="92" mass="10960">MQWWEDWVKQFEQFADSQGMEEHKTSLNKVEYERYSHQYKLIKDLNEVYEKEPDNFTKIVNLMQKMQECGQPPSDIVAELASDIDLANLGQM</sequence>
<comment type="caution">
    <text evidence="1">The sequence shown here is derived from an EMBL/GenBank/DDBJ whole genome shotgun (WGS) entry which is preliminary data.</text>
</comment>
<accession>A0AAV8U7L5</accession>